<dbReference type="RefSeq" id="WP_055250573.1">
    <property type="nucleotide sequence ID" value="NZ_CABIXX010000004.1"/>
</dbReference>
<dbReference type="Proteomes" id="UP000095454">
    <property type="component" value="Unassembled WGS sequence"/>
</dbReference>
<dbReference type="AlphaFoldDB" id="A0A174INN9"/>
<sequence>MSWRGDIAMGKYGKLPRALIDNNMFPGVEVDCGSFVVACPCCGSQIPCLDIRFIDARDRFSDEVRKRTGVHMPVYPEKCPVCGLDIVYDAGDEG</sequence>
<protein>
    <submittedName>
        <fullName evidence="1">Uncharacterized protein</fullName>
    </submittedName>
</protein>
<evidence type="ECO:0000313" key="1">
    <source>
        <dbReference type="EMBL" id="CUO88983.1"/>
    </source>
</evidence>
<gene>
    <name evidence="1" type="ORF">ERS852514_00413</name>
</gene>
<accession>A0A174INN9</accession>
<proteinExistence type="predicted"/>
<reference evidence="1 2" key="1">
    <citation type="submission" date="2015-09" db="EMBL/GenBank/DDBJ databases">
        <authorList>
            <consortium name="Pathogen Informatics"/>
        </authorList>
    </citation>
    <scope>NUCLEOTIDE SEQUENCE [LARGE SCALE GENOMIC DNA]</scope>
    <source>
        <strain evidence="1 2">2789STDY5834902</strain>
    </source>
</reference>
<dbReference type="EMBL" id="CZAQ01000004">
    <property type="protein sequence ID" value="CUO88983.1"/>
    <property type="molecule type" value="Genomic_DNA"/>
</dbReference>
<name>A0A174INN9_9ACTN</name>
<organism evidence="1 2">
    <name type="scientific">Collinsella aerofaciens</name>
    <dbReference type="NCBI Taxonomy" id="74426"/>
    <lineage>
        <taxon>Bacteria</taxon>
        <taxon>Bacillati</taxon>
        <taxon>Actinomycetota</taxon>
        <taxon>Coriobacteriia</taxon>
        <taxon>Coriobacteriales</taxon>
        <taxon>Coriobacteriaceae</taxon>
        <taxon>Collinsella</taxon>
    </lineage>
</organism>
<evidence type="ECO:0000313" key="2">
    <source>
        <dbReference type="Proteomes" id="UP000095454"/>
    </source>
</evidence>